<feature type="transmembrane region" description="Helical" evidence="7">
    <location>
        <begin position="433"/>
        <end position="452"/>
    </location>
</feature>
<feature type="transmembrane region" description="Helical" evidence="7">
    <location>
        <begin position="99"/>
        <end position="119"/>
    </location>
</feature>
<evidence type="ECO:0000256" key="3">
    <source>
        <dbReference type="ARBA" id="ARBA00022692"/>
    </source>
</evidence>
<evidence type="ECO:0000313" key="10">
    <source>
        <dbReference type="Proteomes" id="UP001214603"/>
    </source>
</evidence>
<comment type="similarity">
    <text evidence="2">Belongs to the TDE1 family.</text>
</comment>
<evidence type="ECO:0000256" key="1">
    <source>
        <dbReference type="ARBA" id="ARBA00004141"/>
    </source>
</evidence>
<evidence type="ECO:0000313" key="9">
    <source>
        <dbReference type="EMBL" id="WFD04667.1"/>
    </source>
</evidence>
<feature type="compositionally biased region" description="Acidic residues" evidence="6">
    <location>
        <begin position="401"/>
        <end position="410"/>
    </location>
</feature>
<evidence type="ECO:0000256" key="7">
    <source>
        <dbReference type="SAM" id="Phobius"/>
    </source>
</evidence>
<accession>A0AAF0ITJ7</accession>
<dbReference type="GO" id="GO:0016020">
    <property type="term" value="C:membrane"/>
    <property type="evidence" value="ECO:0007669"/>
    <property type="project" value="UniProtKB-SubCell"/>
</dbReference>
<dbReference type="Pfam" id="PF03348">
    <property type="entry name" value="Serinc"/>
    <property type="match status" value="1"/>
</dbReference>
<evidence type="ECO:0000256" key="6">
    <source>
        <dbReference type="SAM" id="MobiDB-lite"/>
    </source>
</evidence>
<proteinExistence type="inferred from homology"/>
<keyword evidence="3 7" id="KW-0812">Transmembrane</keyword>
<reference evidence="9" key="1">
    <citation type="submission" date="2023-03" db="EMBL/GenBank/DDBJ databases">
        <title>Mating type loci evolution in Malassezia.</title>
        <authorList>
            <person name="Coelho M.A."/>
        </authorList>
    </citation>
    <scope>NUCLEOTIDE SEQUENCE</scope>
    <source>
        <strain evidence="9">CBS 7876</strain>
    </source>
</reference>
<protein>
    <submittedName>
        <fullName evidence="9">Membrane protein tms1</fullName>
    </submittedName>
</protein>
<dbReference type="AlphaFoldDB" id="A0AAF0ITJ7"/>
<dbReference type="Proteomes" id="UP001214603">
    <property type="component" value="Chromosome 9"/>
</dbReference>
<name>A0AAF0ITJ7_9BASI</name>
<comment type="subcellular location">
    <subcellularLocation>
        <location evidence="1">Membrane</location>
        <topology evidence="1">Multi-pass membrane protein</topology>
    </subcellularLocation>
</comment>
<evidence type="ECO:0000256" key="5">
    <source>
        <dbReference type="ARBA" id="ARBA00023136"/>
    </source>
</evidence>
<feature type="transmembrane region" description="Helical" evidence="7">
    <location>
        <begin position="164"/>
        <end position="182"/>
    </location>
</feature>
<organism evidence="9 10">
    <name type="scientific">Malassezia obtusa</name>
    <dbReference type="NCBI Taxonomy" id="76774"/>
    <lineage>
        <taxon>Eukaryota</taxon>
        <taxon>Fungi</taxon>
        <taxon>Dikarya</taxon>
        <taxon>Basidiomycota</taxon>
        <taxon>Ustilaginomycotina</taxon>
        <taxon>Malasseziomycetes</taxon>
        <taxon>Malasseziales</taxon>
        <taxon>Malasseziaceae</taxon>
        <taxon>Malassezia</taxon>
    </lineage>
</organism>
<gene>
    <name evidence="9" type="primary">TMS1</name>
    <name evidence="9" type="ORF">MOBT1_003381</name>
</gene>
<dbReference type="PANTHER" id="PTHR10383">
    <property type="entry name" value="SERINE INCORPORATOR"/>
    <property type="match status" value="1"/>
</dbReference>
<feature type="chain" id="PRO_5042184340" evidence="8">
    <location>
        <begin position="23"/>
        <end position="512"/>
    </location>
</feature>
<evidence type="ECO:0000256" key="8">
    <source>
        <dbReference type="SAM" id="SignalP"/>
    </source>
</evidence>
<feature type="transmembrane region" description="Helical" evidence="7">
    <location>
        <begin position="309"/>
        <end position="327"/>
    </location>
</feature>
<feature type="transmembrane region" description="Helical" evidence="7">
    <location>
        <begin position="481"/>
        <end position="505"/>
    </location>
</feature>
<feature type="transmembrane region" description="Helical" evidence="7">
    <location>
        <begin position="14"/>
        <end position="38"/>
    </location>
</feature>
<evidence type="ECO:0000256" key="2">
    <source>
        <dbReference type="ARBA" id="ARBA00006665"/>
    </source>
</evidence>
<feature type="transmembrane region" description="Helical" evidence="7">
    <location>
        <begin position="236"/>
        <end position="257"/>
    </location>
</feature>
<dbReference type="PANTHER" id="PTHR10383:SF9">
    <property type="entry name" value="SERINE INCORPORATOR, ISOFORM F"/>
    <property type="match status" value="1"/>
</dbReference>
<feature type="signal peptide" evidence="8">
    <location>
        <begin position="1"/>
        <end position="22"/>
    </location>
</feature>
<dbReference type="EMBL" id="CP119942">
    <property type="protein sequence ID" value="WFD04667.1"/>
    <property type="molecule type" value="Genomic_DNA"/>
</dbReference>
<evidence type="ECO:0000256" key="4">
    <source>
        <dbReference type="ARBA" id="ARBA00022989"/>
    </source>
</evidence>
<sequence>MGAVLSVPWLLAPAAPLATCCGAMCVSMCTSTAASALCRSCNCQSSIATRVGFALLFCFDALLAWVSLTPALVRTLERYSLHYLQMHCEQQESCFGVMAVHRILFAAVLFHVVLAALLVDVRDTRAPRAAIQNGWWGPKVGALLSLIALAFVLPNGFFVFWANWIAPLLAALFILLGLVLLVDVAHTWSETCLEQWERHGADVWMYLLVGSTLGLYAAVLVVTVLLYVYLAPSGCTANQALITVNLVLAVVLTLLCVHPAVQEANPRSGLAQSSLVLAYCTYLLASALVNRDDPHCNPVARERQSATRSTTAVVGALFTFAAIAYSTTRAATQSRLLVGTDGAPDVPTGYEPLALHAPITEQPRATEPLRIQAVRSAVEAGSLPASALEEELRALGSGGGGDDDDDDDDNALPGGAVRLPANDDERGGTRYNYVFFHLIFVLAASYTAMLLTDWQFVRVGAPPTPVHDTPVVYLGVSRASMWIRIASSWACAALYAWTLLAPVALPERFGYA</sequence>
<feature type="region of interest" description="Disordered" evidence="6">
    <location>
        <begin position="394"/>
        <end position="423"/>
    </location>
</feature>
<feature type="transmembrane region" description="Helical" evidence="7">
    <location>
        <begin position="203"/>
        <end position="230"/>
    </location>
</feature>
<keyword evidence="8" id="KW-0732">Signal</keyword>
<keyword evidence="10" id="KW-1185">Reference proteome</keyword>
<feature type="transmembrane region" description="Helical" evidence="7">
    <location>
        <begin position="269"/>
        <end position="289"/>
    </location>
</feature>
<feature type="transmembrane region" description="Helical" evidence="7">
    <location>
        <begin position="50"/>
        <end position="73"/>
    </location>
</feature>
<dbReference type="InterPro" id="IPR005016">
    <property type="entry name" value="TDE1/TMS"/>
</dbReference>
<keyword evidence="4 7" id="KW-1133">Transmembrane helix</keyword>
<feature type="transmembrane region" description="Helical" evidence="7">
    <location>
        <begin position="140"/>
        <end position="158"/>
    </location>
</feature>
<keyword evidence="5 7" id="KW-0472">Membrane</keyword>